<dbReference type="EMBL" id="BARV01019520">
    <property type="protein sequence ID" value="GAI31467.1"/>
    <property type="molecule type" value="Genomic_DNA"/>
</dbReference>
<sequence>MAEIVGIRFRRAGKVYYFDPAGIDLEVNDYAVVKTSRGLELGRVVISPKQVLTSEVNKP</sequence>
<dbReference type="AlphaFoldDB" id="X1MIM1"/>
<evidence type="ECO:0000313" key="1">
    <source>
        <dbReference type="EMBL" id="GAI31467.1"/>
    </source>
</evidence>
<protein>
    <recommendedName>
        <fullName evidence="2">Stage 0 sporulation protein</fullName>
    </recommendedName>
</protein>
<evidence type="ECO:0008006" key="2">
    <source>
        <dbReference type="Google" id="ProtNLM"/>
    </source>
</evidence>
<organism evidence="1">
    <name type="scientific">marine sediment metagenome</name>
    <dbReference type="NCBI Taxonomy" id="412755"/>
    <lineage>
        <taxon>unclassified sequences</taxon>
        <taxon>metagenomes</taxon>
        <taxon>ecological metagenomes</taxon>
    </lineage>
</organism>
<name>X1MIM1_9ZZZZ</name>
<reference evidence="1" key="1">
    <citation type="journal article" date="2014" name="Front. Microbiol.">
        <title>High frequency of phylogenetically diverse reductive dehalogenase-homologous genes in deep subseafloor sedimentary metagenomes.</title>
        <authorList>
            <person name="Kawai M."/>
            <person name="Futagami T."/>
            <person name="Toyoda A."/>
            <person name="Takaki Y."/>
            <person name="Nishi S."/>
            <person name="Hori S."/>
            <person name="Arai W."/>
            <person name="Tsubouchi T."/>
            <person name="Morono Y."/>
            <person name="Uchiyama I."/>
            <person name="Ito T."/>
            <person name="Fujiyama A."/>
            <person name="Inagaki F."/>
            <person name="Takami H."/>
        </authorList>
    </citation>
    <scope>NUCLEOTIDE SEQUENCE</scope>
    <source>
        <strain evidence="1">Expedition CK06-06</strain>
    </source>
</reference>
<gene>
    <name evidence="1" type="ORF">S06H3_32799</name>
</gene>
<comment type="caution">
    <text evidence="1">The sequence shown here is derived from an EMBL/GenBank/DDBJ whole genome shotgun (WGS) entry which is preliminary data.</text>
</comment>
<accession>X1MIM1</accession>
<proteinExistence type="predicted"/>